<feature type="region of interest" description="Disordered" evidence="1">
    <location>
        <begin position="120"/>
        <end position="153"/>
    </location>
</feature>
<comment type="caution">
    <text evidence="2">The sequence shown here is derived from an EMBL/GenBank/DDBJ whole genome shotgun (WGS) entry which is preliminary data.</text>
</comment>
<feature type="compositionally biased region" description="Low complexity" evidence="1">
    <location>
        <begin position="142"/>
        <end position="153"/>
    </location>
</feature>
<dbReference type="EMBL" id="JAIWYP010000003">
    <property type="protein sequence ID" value="KAH3856982.1"/>
    <property type="molecule type" value="Genomic_DNA"/>
</dbReference>
<proteinExistence type="predicted"/>
<evidence type="ECO:0000256" key="1">
    <source>
        <dbReference type="SAM" id="MobiDB-lite"/>
    </source>
</evidence>
<sequence>MATLQRPYHVPTTTTASLQQRRKTPDFGDYFEHVQSGRRGLASLAIFSVLTASSCVLTASLRRRWRPHCALGRRKDAVRTPNYMNTIKPHESHVVQAPLTNCECRTVAFLYGAESKDLPHEVRTDKNAELPVPTQSDSIGENNDSQQNLQNNS</sequence>
<evidence type="ECO:0000313" key="2">
    <source>
        <dbReference type="EMBL" id="KAH3856982.1"/>
    </source>
</evidence>
<evidence type="ECO:0000313" key="3">
    <source>
        <dbReference type="Proteomes" id="UP000828390"/>
    </source>
</evidence>
<accession>A0A9D4R7S6</accession>
<dbReference type="AlphaFoldDB" id="A0A9D4R7S6"/>
<reference evidence="2" key="1">
    <citation type="journal article" date="2019" name="bioRxiv">
        <title>The Genome of the Zebra Mussel, Dreissena polymorpha: A Resource for Invasive Species Research.</title>
        <authorList>
            <person name="McCartney M.A."/>
            <person name="Auch B."/>
            <person name="Kono T."/>
            <person name="Mallez S."/>
            <person name="Zhang Y."/>
            <person name="Obille A."/>
            <person name="Becker A."/>
            <person name="Abrahante J.E."/>
            <person name="Garbe J."/>
            <person name="Badalamenti J.P."/>
            <person name="Herman A."/>
            <person name="Mangelson H."/>
            <person name="Liachko I."/>
            <person name="Sullivan S."/>
            <person name="Sone E.D."/>
            <person name="Koren S."/>
            <person name="Silverstein K.A.T."/>
            <person name="Beckman K.B."/>
            <person name="Gohl D.M."/>
        </authorList>
    </citation>
    <scope>NUCLEOTIDE SEQUENCE</scope>
    <source>
        <strain evidence="2">Duluth1</strain>
        <tissue evidence="2">Whole animal</tissue>
    </source>
</reference>
<dbReference type="Proteomes" id="UP000828390">
    <property type="component" value="Unassembled WGS sequence"/>
</dbReference>
<protein>
    <submittedName>
        <fullName evidence="2">Uncharacterized protein</fullName>
    </submittedName>
</protein>
<gene>
    <name evidence="2" type="ORF">DPMN_099579</name>
</gene>
<name>A0A9D4R7S6_DREPO</name>
<reference evidence="2" key="2">
    <citation type="submission" date="2020-11" db="EMBL/GenBank/DDBJ databases">
        <authorList>
            <person name="McCartney M.A."/>
            <person name="Auch B."/>
            <person name="Kono T."/>
            <person name="Mallez S."/>
            <person name="Becker A."/>
            <person name="Gohl D.M."/>
            <person name="Silverstein K.A.T."/>
            <person name="Koren S."/>
            <person name="Bechman K.B."/>
            <person name="Herman A."/>
            <person name="Abrahante J.E."/>
            <person name="Garbe J."/>
        </authorList>
    </citation>
    <scope>NUCLEOTIDE SEQUENCE</scope>
    <source>
        <strain evidence="2">Duluth1</strain>
        <tissue evidence="2">Whole animal</tissue>
    </source>
</reference>
<keyword evidence="3" id="KW-1185">Reference proteome</keyword>
<organism evidence="2 3">
    <name type="scientific">Dreissena polymorpha</name>
    <name type="common">Zebra mussel</name>
    <name type="synonym">Mytilus polymorpha</name>
    <dbReference type="NCBI Taxonomy" id="45954"/>
    <lineage>
        <taxon>Eukaryota</taxon>
        <taxon>Metazoa</taxon>
        <taxon>Spiralia</taxon>
        <taxon>Lophotrochozoa</taxon>
        <taxon>Mollusca</taxon>
        <taxon>Bivalvia</taxon>
        <taxon>Autobranchia</taxon>
        <taxon>Heteroconchia</taxon>
        <taxon>Euheterodonta</taxon>
        <taxon>Imparidentia</taxon>
        <taxon>Neoheterodontei</taxon>
        <taxon>Myida</taxon>
        <taxon>Dreissenoidea</taxon>
        <taxon>Dreissenidae</taxon>
        <taxon>Dreissena</taxon>
    </lineage>
</organism>